<proteinExistence type="predicted"/>
<accession>A0A0A9D6L9</accession>
<reference evidence="1" key="1">
    <citation type="submission" date="2014-09" db="EMBL/GenBank/DDBJ databases">
        <authorList>
            <person name="Magalhaes I.L.F."/>
            <person name="Oliveira U."/>
            <person name="Santos F.R."/>
            <person name="Vidigal T.H.D.A."/>
            <person name="Brescovit A.D."/>
            <person name="Santos A.J."/>
        </authorList>
    </citation>
    <scope>NUCLEOTIDE SEQUENCE</scope>
    <source>
        <tissue evidence="1">Shoot tissue taken approximately 20 cm above the soil surface</tissue>
    </source>
</reference>
<organism evidence="1">
    <name type="scientific">Arundo donax</name>
    <name type="common">Giant reed</name>
    <name type="synonym">Donax arundinaceus</name>
    <dbReference type="NCBI Taxonomy" id="35708"/>
    <lineage>
        <taxon>Eukaryota</taxon>
        <taxon>Viridiplantae</taxon>
        <taxon>Streptophyta</taxon>
        <taxon>Embryophyta</taxon>
        <taxon>Tracheophyta</taxon>
        <taxon>Spermatophyta</taxon>
        <taxon>Magnoliopsida</taxon>
        <taxon>Liliopsida</taxon>
        <taxon>Poales</taxon>
        <taxon>Poaceae</taxon>
        <taxon>PACMAD clade</taxon>
        <taxon>Arundinoideae</taxon>
        <taxon>Arundineae</taxon>
        <taxon>Arundo</taxon>
    </lineage>
</organism>
<reference evidence="1" key="2">
    <citation type="journal article" date="2015" name="Data Brief">
        <title>Shoot transcriptome of the giant reed, Arundo donax.</title>
        <authorList>
            <person name="Barrero R.A."/>
            <person name="Guerrero F.D."/>
            <person name="Moolhuijzen P."/>
            <person name="Goolsby J.A."/>
            <person name="Tidwell J."/>
            <person name="Bellgard S.E."/>
            <person name="Bellgard M.I."/>
        </authorList>
    </citation>
    <scope>NUCLEOTIDE SEQUENCE</scope>
    <source>
        <tissue evidence="1">Shoot tissue taken approximately 20 cm above the soil surface</tissue>
    </source>
</reference>
<name>A0A0A9D6L9_ARUDO</name>
<evidence type="ECO:0000313" key="1">
    <source>
        <dbReference type="EMBL" id="JAD83456.1"/>
    </source>
</evidence>
<protein>
    <submittedName>
        <fullName evidence="1">Uncharacterized protein</fullName>
    </submittedName>
</protein>
<dbReference type="EMBL" id="GBRH01214439">
    <property type="protein sequence ID" value="JAD83456.1"/>
    <property type="molecule type" value="Transcribed_RNA"/>
</dbReference>
<dbReference type="AlphaFoldDB" id="A0A0A9D6L9"/>
<sequence>MSFNLFPTSPSSTEKSSISSIKQVSPSWTLLSPGLEHELKGSVLSASSEAAAEATWMMWGSNHSCVRTAEWLSSAEDVPDASAKVTWENSSCRVCARISSFSTASVLATCSILISSTELSPLW</sequence>